<reference evidence="10 11" key="1">
    <citation type="journal article" date="2019" name="Nat. Plants">
        <title>Genome sequencing of Musa balbisiana reveals subgenome evolution and function divergence in polyploid bananas.</title>
        <authorList>
            <person name="Yao X."/>
        </authorList>
    </citation>
    <scope>NUCLEOTIDE SEQUENCE [LARGE SCALE GENOMIC DNA]</scope>
    <source>
        <strain evidence="11">cv. DH-PKW</strain>
        <tissue evidence="10">Leaves</tissue>
    </source>
</reference>
<dbReference type="GO" id="GO:0007166">
    <property type="term" value="P:cell surface receptor signaling pathway"/>
    <property type="evidence" value="ECO:0007669"/>
    <property type="project" value="InterPro"/>
</dbReference>
<keyword evidence="3 8" id="KW-1133">Transmembrane helix</keyword>
<keyword evidence="5 8" id="KW-0472">Membrane</keyword>
<gene>
    <name evidence="10" type="ORF">C4D60_Mb08t23950</name>
</gene>
<dbReference type="GO" id="GO:0007189">
    <property type="term" value="P:adenylate cyclase-activating G protein-coupled receptor signaling pathway"/>
    <property type="evidence" value="ECO:0007669"/>
    <property type="project" value="TreeGrafter"/>
</dbReference>
<keyword evidence="4" id="KW-0297">G-protein coupled receptor</keyword>
<evidence type="ECO:0000256" key="7">
    <source>
        <dbReference type="ARBA" id="ARBA00023224"/>
    </source>
</evidence>
<accession>A0A4S8K627</accession>
<dbReference type="EMBL" id="PYDT01000002">
    <property type="protein sequence ID" value="THU70339.1"/>
    <property type="molecule type" value="Genomic_DNA"/>
</dbReference>
<dbReference type="PANTHER" id="PTHR23112:SF0">
    <property type="entry name" value="TRANSMEMBRANE PROTEIN 116"/>
    <property type="match status" value="1"/>
</dbReference>
<keyword evidence="7" id="KW-0807">Transducer</keyword>
<dbReference type="SUPFAM" id="SSF81321">
    <property type="entry name" value="Family A G protein-coupled receptor-like"/>
    <property type="match status" value="1"/>
</dbReference>
<feature type="transmembrane region" description="Helical" evidence="8">
    <location>
        <begin position="222"/>
        <end position="240"/>
    </location>
</feature>
<dbReference type="Pfam" id="PF05462">
    <property type="entry name" value="Dicty_CAR"/>
    <property type="match status" value="1"/>
</dbReference>
<organism evidence="10 11">
    <name type="scientific">Musa balbisiana</name>
    <name type="common">Banana</name>
    <dbReference type="NCBI Taxonomy" id="52838"/>
    <lineage>
        <taxon>Eukaryota</taxon>
        <taxon>Viridiplantae</taxon>
        <taxon>Streptophyta</taxon>
        <taxon>Embryophyta</taxon>
        <taxon>Tracheophyta</taxon>
        <taxon>Spermatophyta</taxon>
        <taxon>Magnoliopsida</taxon>
        <taxon>Liliopsida</taxon>
        <taxon>Zingiberales</taxon>
        <taxon>Musaceae</taxon>
        <taxon>Musa</taxon>
    </lineage>
</organism>
<protein>
    <recommendedName>
        <fullName evidence="9">G-protein coupled receptors family 2 profile 2 domain-containing protein</fullName>
    </recommendedName>
</protein>
<comment type="caution">
    <text evidence="10">The sequence shown here is derived from an EMBL/GenBank/DDBJ whole genome shotgun (WGS) entry which is preliminary data.</text>
</comment>
<dbReference type="PANTHER" id="PTHR23112">
    <property type="entry name" value="G PROTEIN-COUPLED RECEPTOR 157-RELATED"/>
    <property type="match status" value="1"/>
</dbReference>
<evidence type="ECO:0000256" key="1">
    <source>
        <dbReference type="ARBA" id="ARBA00004141"/>
    </source>
</evidence>
<feature type="transmembrane region" description="Helical" evidence="8">
    <location>
        <begin position="50"/>
        <end position="69"/>
    </location>
</feature>
<dbReference type="PROSITE" id="PS50261">
    <property type="entry name" value="G_PROTEIN_RECEP_F2_4"/>
    <property type="match status" value="1"/>
</dbReference>
<keyword evidence="2 8" id="KW-0812">Transmembrane</keyword>
<evidence type="ECO:0000256" key="2">
    <source>
        <dbReference type="ARBA" id="ARBA00022692"/>
    </source>
</evidence>
<dbReference type="STRING" id="52838.A0A4S8K627"/>
<evidence type="ECO:0000256" key="5">
    <source>
        <dbReference type="ARBA" id="ARBA00023136"/>
    </source>
</evidence>
<keyword evidence="6" id="KW-0675">Receptor</keyword>
<dbReference type="GO" id="GO:0005886">
    <property type="term" value="C:plasma membrane"/>
    <property type="evidence" value="ECO:0007669"/>
    <property type="project" value="TreeGrafter"/>
</dbReference>
<dbReference type="Gene3D" id="1.20.1070.10">
    <property type="entry name" value="Rhodopsin 7-helix transmembrane proteins"/>
    <property type="match status" value="1"/>
</dbReference>
<comment type="subcellular location">
    <subcellularLocation>
        <location evidence="1">Membrane</location>
        <topology evidence="1">Multi-pass membrane protein</topology>
    </subcellularLocation>
</comment>
<evidence type="ECO:0000256" key="8">
    <source>
        <dbReference type="SAM" id="Phobius"/>
    </source>
</evidence>
<dbReference type="InterPro" id="IPR017981">
    <property type="entry name" value="GPCR_2-like_7TM"/>
</dbReference>
<evidence type="ECO:0000313" key="10">
    <source>
        <dbReference type="EMBL" id="THU70339.1"/>
    </source>
</evidence>
<dbReference type="InterPro" id="IPR022343">
    <property type="entry name" value="GCR1-cAMP_receptor"/>
</dbReference>
<evidence type="ECO:0000313" key="11">
    <source>
        <dbReference type="Proteomes" id="UP000317650"/>
    </source>
</evidence>
<feature type="transmembrane region" description="Helical" evidence="8">
    <location>
        <begin position="84"/>
        <end position="104"/>
    </location>
</feature>
<dbReference type="PRINTS" id="PR02000">
    <property type="entry name" value="GCR1PLANT"/>
</dbReference>
<dbReference type="Proteomes" id="UP000317650">
    <property type="component" value="Chromosome 8"/>
</dbReference>
<sequence>MNAPSTAVGLSAADRHVLTAVSVGAATLSLAGSAFIVLCYLLFKELHKFSFKLVFFLALSDVFCSFFTIVGDPSNRFFCYAQDYSVHFFCVASFLWTTTIAFTLHRTVVKHKTDVEDYGSVFHLYVWGTSLAMTVIRSIGSDYGRPGAWCWTEPARSGKACSSPNNFLCAIMECYTLQWVYILSSESHAKQCNTAYMQMAVALSEQPNQSDMRAEKKVLGSNNYSFVMNVFGFSLLRILAFNRWGYYPLILIGSWSFATINRLYDFISPDHKIFWLSFLDVGFAGLMGLFNSIAYGLNSSVRRAVTERIELWIPEKYRRWLPVSSKLRSRQPESELTSLIVASQQ</sequence>
<proteinExistence type="predicted"/>
<keyword evidence="11" id="KW-1185">Reference proteome</keyword>
<feature type="transmembrane region" description="Helical" evidence="8">
    <location>
        <begin position="273"/>
        <end position="297"/>
    </location>
</feature>
<dbReference type="GO" id="GO:0004930">
    <property type="term" value="F:G protein-coupled receptor activity"/>
    <property type="evidence" value="ECO:0007669"/>
    <property type="project" value="UniProtKB-KW"/>
</dbReference>
<evidence type="ECO:0000256" key="6">
    <source>
        <dbReference type="ARBA" id="ARBA00023170"/>
    </source>
</evidence>
<feature type="domain" description="G-protein coupled receptors family 2 profile 2" evidence="9">
    <location>
        <begin position="18"/>
        <end position="151"/>
    </location>
</feature>
<dbReference type="InterPro" id="IPR022340">
    <property type="entry name" value="GPCR_GCR1_put"/>
</dbReference>
<evidence type="ECO:0000256" key="4">
    <source>
        <dbReference type="ARBA" id="ARBA00023040"/>
    </source>
</evidence>
<evidence type="ECO:0000256" key="3">
    <source>
        <dbReference type="ARBA" id="ARBA00022989"/>
    </source>
</evidence>
<dbReference type="PRINTS" id="PR02001">
    <property type="entry name" value="GCR1CAMPR"/>
</dbReference>
<dbReference type="AlphaFoldDB" id="A0A4S8K627"/>
<name>A0A4S8K627_MUSBA</name>
<evidence type="ECO:0000259" key="9">
    <source>
        <dbReference type="PROSITE" id="PS50261"/>
    </source>
</evidence>
<feature type="transmembrane region" description="Helical" evidence="8">
    <location>
        <begin position="20"/>
        <end position="43"/>
    </location>
</feature>